<evidence type="ECO:0000313" key="1">
    <source>
        <dbReference type="EMBL" id="WNG46860.1"/>
    </source>
</evidence>
<dbReference type="SUPFAM" id="SSF54593">
    <property type="entry name" value="Glyoxalase/Bleomycin resistance protein/Dihydroxybiphenyl dioxygenase"/>
    <property type="match status" value="1"/>
</dbReference>
<organism evidence="1 2">
    <name type="scientific">Archangium minus</name>
    <dbReference type="NCBI Taxonomy" id="83450"/>
    <lineage>
        <taxon>Bacteria</taxon>
        <taxon>Pseudomonadati</taxon>
        <taxon>Myxococcota</taxon>
        <taxon>Myxococcia</taxon>
        <taxon>Myxococcales</taxon>
        <taxon>Cystobacterineae</taxon>
        <taxon>Archangiaceae</taxon>
        <taxon>Archangium</taxon>
    </lineage>
</organism>
<proteinExistence type="predicted"/>
<name>A0ABY9WVC2_9BACT</name>
<dbReference type="EMBL" id="CP043494">
    <property type="protein sequence ID" value="WNG46860.1"/>
    <property type="molecule type" value="Genomic_DNA"/>
</dbReference>
<gene>
    <name evidence="1" type="ORF">F0U60_24085</name>
</gene>
<dbReference type="InterPro" id="IPR029068">
    <property type="entry name" value="Glyas_Bleomycin-R_OHBP_Dase"/>
</dbReference>
<dbReference type="RefSeq" id="WP_395823671.1">
    <property type="nucleotide sequence ID" value="NZ_CP043494.1"/>
</dbReference>
<evidence type="ECO:0000313" key="2">
    <source>
        <dbReference type="Proteomes" id="UP001611383"/>
    </source>
</evidence>
<dbReference type="Proteomes" id="UP001611383">
    <property type="component" value="Chromosome"/>
</dbReference>
<keyword evidence="2" id="KW-1185">Reference proteome</keyword>
<accession>A0ABY9WVC2</accession>
<sequence>MTGSESAAALFRCCEHLTVRVAPGHLDKVFDFFTRTLGLPSPWMSRNGSFTSAGVALGNVPLEFLQMGPPRPGTPPVRLFGLALEPTLPIDEVPKALRARGIRAGGAIPMQEQVEAGSLRTLWKNVYFDDLGGSSLWLQLFLVMTRRKPRTVRKPQQLRGALAWRFFNRTFTKGMLSAVEYMSPEEGHLRRMERLLGETPGPLGPLGILGVDEVVMMSREPRRVLRAWSAILAPVTPTEAGRFEFERGPALRVISGQAERLDELVLRVQSLDTARVFLAERKLLGSQATGRLSIDPAASSGLRISLIA</sequence>
<reference evidence="1 2" key="1">
    <citation type="submission" date="2019-08" db="EMBL/GenBank/DDBJ databases">
        <title>Archangium and Cystobacter genomes.</title>
        <authorList>
            <person name="Chen I.-C.K."/>
            <person name="Wielgoss S."/>
        </authorList>
    </citation>
    <scope>NUCLEOTIDE SEQUENCE [LARGE SCALE GENOMIC DNA]</scope>
    <source>
        <strain evidence="1 2">Cbm 6</strain>
    </source>
</reference>
<evidence type="ECO:0008006" key="3">
    <source>
        <dbReference type="Google" id="ProtNLM"/>
    </source>
</evidence>
<protein>
    <recommendedName>
        <fullName evidence="3">VOC domain-containing protein</fullName>
    </recommendedName>
</protein>